<reference evidence="4 5" key="1">
    <citation type="submission" date="2019-04" db="EMBL/GenBank/DDBJ databases">
        <title>Friends and foes A comparative genomics studyof 23 Aspergillus species from section Flavi.</title>
        <authorList>
            <consortium name="DOE Joint Genome Institute"/>
            <person name="Kjaerbolling I."/>
            <person name="Vesth T."/>
            <person name="Frisvad J.C."/>
            <person name="Nybo J.L."/>
            <person name="Theobald S."/>
            <person name="Kildgaard S."/>
            <person name="Isbrandt T."/>
            <person name="Kuo A."/>
            <person name="Sato A."/>
            <person name="Lyhne E.K."/>
            <person name="Kogle M.E."/>
            <person name="Wiebenga A."/>
            <person name="Kun R.S."/>
            <person name="Lubbers R.J."/>
            <person name="Makela M.R."/>
            <person name="Barry K."/>
            <person name="Chovatia M."/>
            <person name="Clum A."/>
            <person name="Daum C."/>
            <person name="Haridas S."/>
            <person name="He G."/>
            <person name="LaButti K."/>
            <person name="Lipzen A."/>
            <person name="Mondo S."/>
            <person name="Riley R."/>
            <person name="Salamov A."/>
            <person name="Simmons B.A."/>
            <person name="Magnuson J.K."/>
            <person name="Henrissat B."/>
            <person name="Mortensen U.H."/>
            <person name="Larsen T.O."/>
            <person name="Devries R.P."/>
            <person name="Grigoriev I.V."/>
            <person name="Machida M."/>
            <person name="Baker S.E."/>
            <person name="Andersen M.R."/>
        </authorList>
    </citation>
    <scope>NUCLEOTIDE SEQUENCE [LARGE SCALE GENOMIC DNA]</scope>
    <source>
        <strain evidence="4 5">IBT 29228</strain>
    </source>
</reference>
<evidence type="ECO:0000256" key="1">
    <source>
        <dbReference type="SAM" id="MobiDB-lite"/>
    </source>
</evidence>
<evidence type="ECO:0000313" key="5">
    <source>
        <dbReference type="Proteomes" id="UP000326198"/>
    </source>
</evidence>
<gene>
    <name evidence="4" type="ORF">BDV26DRAFT_278825</name>
</gene>
<dbReference type="Gene3D" id="2.60.200.20">
    <property type="match status" value="1"/>
</dbReference>
<dbReference type="PANTHER" id="PTHR15715">
    <property type="entry name" value="CENTROSOMAL PROTEIN OF 170 KDA"/>
    <property type="match status" value="1"/>
</dbReference>
<dbReference type="AlphaFoldDB" id="A0A5N7BI65"/>
<dbReference type="InterPro" id="IPR000253">
    <property type="entry name" value="FHA_dom"/>
</dbReference>
<evidence type="ECO:0000313" key="4">
    <source>
        <dbReference type="EMBL" id="KAE8381444.1"/>
    </source>
</evidence>
<feature type="compositionally biased region" description="Low complexity" evidence="1">
    <location>
        <begin position="205"/>
        <end position="216"/>
    </location>
</feature>
<keyword evidence="5" id="KW-1185">Reference proteome</keyword>
<dbReference type="InterPro" id="IPR051176">
    <property type="entry name" value="Cent_Immune-Sig_Mod"/>
</dbReference>
<dbReference type="PROSITE" id="PS50006">
    <property type="entry name" value="FHA_DOMAIN"/>
    <property type="match status" value="1"/>
</dbReference>
<feature type="compositionally biased region" description="Polar residues" evidence="1">
    <location>
        <begin position="297"/>
        <end position="307"/>
    </location>
</feature>
<dbReference type="InterPro" id="IPR008984">
    <property type="entry name" value="SMAD_FHA_dom_sf"/>
</dbReference>
<feature type="compositionally biased region" description="Polar residues" evidence="1">
    <location>
        <begin position="252"/>
        <end position="262"/>
    </location>
</feature>
<accession>A0A5N7BI65</accession>
<evidence type="ECO:0000259" key="3">
    <source>
        <dbReference type="PROSITE" id="PS50006"/>
    </source>
</evidence>
<feature type="domain" description="FHA" evidence="3">
    <location>
        <begin position="33"/>
        <end position="94"/>
    </location>
</feature>
<name>A0A5N7BI65_9EURO</name>
<dbReference type="Pfam" id="PF00498">
    <property type="entry name" value="FHA"/>
    <property type="match status" value="1"/>
</dbReference>
<feature type="region of interest" description="Disordered" evidence="1">
    <location>
        <begin position="279"/>
        <end position="321"/>
    </location>
</feature>
<keyword evidence="2" id="KW-0472">Membrane</keyword>
<dbReference type="GO" id="GO:0005737">
    <property type="term" value="C:cytoplasm"/>
    <property type="evidence" value="ECO:0007669"/>
    <property type="project" value="TreeGrafter"/>
</dbReference>
<feature type="compositionally biased region" description="Acidic residues" evidence="1">
    <location>
        <begin position="189"/>
        <end position="202"/>
    </location>
</feature>
<feature type="compositionally biased region" description="Acidic residues" evidence="1">
    <location>
        <begin position="286"/>
        <end position="296"/>
    </location>
</feature>
<organism evidence="4 5">
    <name type="scientific">Aspergillus bertholletiae</name>
    <dbReference type="NCBI Taxonomy" id="1226010"/>
    <lineage>
        <taxon>Eukaryota</taxon>
        <taxon>Fungi</taxon>
        <taxon>Dikarya</taxon>
        <taxon>Ascomycota</taxon>
        <taxon>Pezizomycotina</taxon>
        <taxon>Eurotiomycetes</taxon>
        <taxon>Eurotiomycetidae</taxon>
        <taxon>Eurotiales</taxon>
        <taxon>Aspergillaceae</taxon>
        <taxon>Aspergillus</taxon>
        <taxon>Aspergillus subgen. Circumdati</taxon>
    </lineage>
</organism>
<dbReference type="PANTHER" id="PTHR15715:SF37">
    <property type="entry name" value="LD47843P"/>
    <property type="match status" value="1"/>
</dbReference>
<dbReference type="OrthoDB" id="4096268at2759"/>
<protein>
    <recommendedName>
        <fullName evidence="3">FHA domain-containing protein</fullName>
    </recommendedName>
</protein>
<dbReference type="Proteomes" id="UP000326198">
    <property type="component" value="Unassembled WGS sequence"/>
</dbReference>
<keyword evidence="2" id="KW-0812">Transmembrane</keyword>
<proteinExistence type="predicted"/>
<keyword evidence="2" id="KW-1133">Transmembrane helix</keyword>
<feature type="region of interest" description="Disordered" evidence="1">
    <location>
        <begin position="181"/>
        <end position="263"/>
    </location>
</feature>
<sequence length="689" mass="73919">MPGTTAIVTLYPLNVSDVLPYRSLVFTSDSDHIEVGRASKRERKNLIPTNHNGLFDSRVMSRNHATMRVSLNNKTVYLSDGNSMHGTWVNGKKLLVGEDTIVRSGDELIFGTEVIRGHETFPPLKVRCEHEWIDSGDEPALDTSNIHQVKRATNTFCVPDDDDDYDNEVIYDSIPAPAVAVIESSSESADSDPGSDVDDDSVMEISSPITSPPKSTDIVGSEQRPIDVDSEQAELPLATPRMTPPSVVGVTEDTSNKVQEQPSYVLPNPENAVVLISDEQSAAEPSDWESEDDDQADSMNDSMSESQPAFDGEESDPDRFSVRLSPAPYVAINQGLQTDITCGDYDASSREFYSKGKRAEGCTSDLTCQAATSCGIEMPLFTATSPSIDESNTPWSVTARGDADPSLPLHPSGKLFDHSLAGFHCPAFTQAVVPWQAHAAHGPAYPFSDHCGSRPPYKDGPFVNSLPNFAASNSQNDAIVPTTTTTAPCNETVQSNSTDVEIHRTEAGDDTNLTKMGVPSSSLSEKPRVSECAILASSHNDVDPLLSQAAVVPSRGLKRKAMDAEINPQHQDSVVFQDTYPSAENSCSVNKSLAVEEDDLCLPDAQPHTTVPELGSIPSQLTELPVIHASPKSECHSLPTPDSGRPSKRQKTPGTASFKIHAATATLGAVVGAIGTIAVLASLPADYFT</sequence>
<dbReference type="SMART" id="SM00240">
    <property type="entry name" value="FHA"/>
    <property type="match status" value="1"/>
</dbReference>
<feature type="region of interest" description="Disordered" evidence="1">
    <location>
        <begin position="631"/>
        <end position="654"/>
    </location>
</feature>
<dbReference type="SUPFAM" id="SSF49879">
    <property type="entry name" value="SMAD/FHA domain"/>
    <property type="match status" value="1"/>
</dbReference>
<dbReference type="EMBL" id="ML736171">
    <property type="protein sequence ID" value="KAE8381444.1"/>
    <property type="molecule type" value="Genomic_DNA"/>
</dbReference>
<evidence type="ECO:0000256" key="2">
    <source>
        <dbReference type="SAM" id="Phobius"/>
    </source>
</evidence>
<feature type="transmembrane region" description="Helical" evidence="2">
    <location>
        <begin position="660"/>
        <end position="683"/>
    </location>
</feature>